<name>A0A430AJD0_9ENTE</name>
<reference evidence="2 3" key="1">
    <citation type="submission" date="2017-05" db="EMBL/GenBank/DDBJ databases">
        <title>Vagococcus spp. assemblies.</title>
        <authorList>
            <person name="Gulvik C.A."/>
        </authorList>
    </citation>
    <scope>NUCLEOTIDE SEQUENCE [LARGE SCALE GENOMIC DNA]</scope>
    <source>
        <strain evidence="2 3">DSM 24756</strain>
    </source>
</reference>
<dbReference type="AlphaFoldDB" id="A0A430AJD0"/>
<keyword evidence="1" id="KW-0472">Membrane</keyword>
<accession>A0A430AJD0</accession>
<evidence type="ECO:0008006" key="4">
    <source>
        <dbReference type="Google" id="ProtNLM"/>
    </source>
</evidence>
<feature type="transmembrane region" description="Helical" evidence="1">
    <location>
        <begin position="21"/>
        <end position="41"/>
    </location>
</feature>
<keyword evidence="3" id="KW-1185">Reference proteome</keyword>
<sequence>MSRTSQQTKKSDFFKKPKNGWRAAFLILLAIILSCSLFIWVRVTSNREPNYVPTQQTTSKVGNPSFQVNLTKKQVNELIDYYLNDYQKKSGISYSFYLEDQALLKGTFEVLGHDIGFYLYFDPYVMENGDIQLKAKSLSIGTLALPMSQIMRYIANNYNLPKWVEVNAKEQNLTIHLSQLKLKSGLVVKASKINLIDNEIRFNVYLPIKK</sequence>
<protein>
    <recommendedName>
        <fullName evidence="4">DUF2140 domain-containing protein</fullName>
    </recommendedName>
</protein>
<dbReference type="PROSITE" id="PS51257">
    <property type="entry name" value="PROKAR_LIPOPROTEIN"/>
    <property type="match status" value="1"/>
</dbReference>
<comment type="caution">
    <text evidence="2">The sequence shown here is derived from an EMBL/GenBank/DDBJ whole genome shotgun (WGS) entry which is preliminary data.</text>
</comment>
<proteinExistence type="predicted"/>
<dbReference type="EMBL" id="NGJZ01000001">
    <property type="protein sequence ID" value="RSU08123.1"/>
    <property type="molecule type" value="Genomic_DNA"/>
</dbReference>
<evidence type="ECO:0000256" key="1">
    <source>
        <dbReference type="SAM" id="Phobius"/>
    </source>
</evidence>
<keyword evidence="1" id="KW-0812">Transmembrane</keyword>
<dbReference type="Proteomes" id="UP000288669">
    <property type="component" value="Unassembled WGS sequence"/>
</dbReference>
<dbReference type="OrthoDB" id="2241695at2"/>
<keyword evidence="1" id="KW-1133">Transmembrane helix</keyword>
<dbReference type="RefSeq" id="WP_126822414.1">
    <property type="nucleotide sequence ID" value="NZ_JBHLWU010000001.1"/>
</dbReference>
<organism evidence="2 3">
    <name type="scientific">Vagococcus entomophilus</name>
    <dbReference type="NCBI Taxonomy" id="1160095"/>
    <lineage>
        <taxon>Bacteria</taxon>
        <taxon>Bacillati</taxon>
        <taxon>Bacillota</taxon>
        <taxon>Bacilli</taxon>
        <taxon>Lactobacillales</taxon>
        <taxon>Enterococcaceae</taxon>
        <taxon>Vagococcus</taxon>
    </lineage>
</organism>
<dbReference type="InterPro" id="IPR018672">
    <property type="entry name" value="DUF2140"/>
</dbReference>
<gene>
    <name evidence="2" type="ORF">CBF30_02440</name>
</gene>
<dbReference type="Pfam" id="PF09911">
    <property type="entry name" value="DUF2140"/>
    <property type="match status" value="1"/>
</dbReference>
<evidence type="ECO:0000313" key="2">
    <source>
        <dbReference type="EMBL" id="RSU08123.1"/>
    </source>
</evidence>
<evidence type="ECO:0000313" key="3">
    <source>
        <dbReference type="Proteomes" id="UP000288669"/>
    </source>
</evidence>